<dbReference type="RefSeq" id="XP_033518625.1">
    <property type="nucleotide sequence ID" value="XM_033662088.1"/>
</dbReference>
<dbReference type="EMBL" id="ML977520">
    <property type="protein sequence ID" value="KAF2124232.1"/>
    <property type="molecule type" value="Genomic_DNA"/>
</dbReference>
<accession>A0A6A5ZWU9</accession>
<sequence>MLSALRFPSPSPSLSPSPSPLLPLLASSLFYINCVRQPYSKVSHLLDCYYNSLFLGSVPRIYKSSLKVALILS</sequence>
<name>A0A6A5ZWU9_9PLEO</name>
<evidence type="ECO:0000313" key="1">
    <source>
        <dbReference type="EMBL" id="KAF2124232.1"/>
    </source>
</evidence>
<dbReference type="AlphaFoldDB" id="A0A6A5ZWU9"/>
<reference evidence="1" key="1">
    <citation type="journal article" date="2020" name="Stud. Mycol.">
        <title>101 Dothideomycetes genomes: a test case for predicting lifestyles and emergence of pathogens.</title>
        <authorList>
            <person name="Haridas S."/>
            <person name="Albert R."/>
            <person name="Binder M."/>
            <person name="Bloem J."/>
            <person name="Labutti K."/>
            <person name="Salamov A."/>
            <person name="Andreopoulos B."/>
            <person name="Baker S."/>
            <person name="Barry K."/>
            <person name="Bills G."/>
            <person name="Bluhm B."/>
            <person name="Cannon C."/>
            <person name="Castanera R."/>
            <person name="Culley D."/>
            <person name="Daum C."/>
            <person name="Ezra D."/>
            <person name="Gonzalez J."/>
            <person name="Henrissat B."/>
            <person name="Kuo A."/>
            <person name="Liang C."/>
            <person name="Lipzen A."/>
            <person name="Lutzoni F."/>
            <person name="Magnuson J."/>
            <person name="Mondo S."/>
            <person name="Nolan M."/>
            <person name="Ohm R."/>
            <person name="Pangilinan J."/>
            <person name="Park H.-J."/>
            <person name="Ramirez L."/>
            <person name="Alfaro M."/>
            <person name="Sun H."/>
            <person name="Tritt A."/>
            <person name="Yoshinaga Y."/>
            <person name="Zwiers L.-H."/>
            <person name="Turgeon B."/>
            <person name="Goodwin S."/>
            <person name="Spatafora J."/>
            <person name="Crous P."/>
            <person name="Grigoriev I."/>
        </authorList>
    </citation>
    <scope>NUCLEOTIDE SEQUENCE</scope>
    <source>
        <strain evidence="1">CBS 119687</strain>
    </source>
</reference>
<proteinExistence type="predicted"/>
<keyword evidence="2" id="KW-1185">Reference proteome</keyword>
<gene>
    <name evidence="1" type="ORF">P153DRAFT_137688</name>
</gene>
<evidence type="ECO:0000313" key="2">
    <source>
        <dbReference type="Proteomes" id="UP000799771"/>
    </source>
</evidence>
<dbReference type="GeneID" id="54402520"/>
<dbReference type="Proteomes" id="UP000799771">
    <property type="component" value="Unassembled WGS sequence"/>
</dbReference>
<protein>
    <submittedName>
        <fullName evidence="1">Uncharacterized protein</fullName>
    </submittedName>
</protein>
<organism evidence="1 2">
    <name type="scientific">Dothidotthia symphoricarpi CBS 119687</name>
    <dbReference type="NCBI Taxonomy" id="1392245"/>
    <lineage>
        <taxon>Eukaryota</taxon>
        <taxon>Fungi</taxon>
        <taxon>Dikarya</taxon>
        <taxon>Ascomycota</taxon>
        <taxon>Pezizomycotina</taxon>
        <taxon>Dothideomycetes</taxon>
        <taxon>Pleosporomycetidae</taxon>
        <taxon>Pleosporales</taxon>
        <taxon>Dothidotthiaceae</taxon>
        <taxon>Dothidotthia</taxon>
    </lineage>
</organism>